<evidence type="ECO:0000259" key="8">
    <source>
        <dbReference type="PROSITE" id="PS50240"/>
    </source>
</evidence>
<keyword evidence="4 7" id="KW-0378">Hydrolase</keyword>
<dbReference type="PANTHER" id="PTHR24271:SF52">
    <property type="entry name" value="GRANZYME K"/>
    <property type="match status" value="1"/>
</dbReference>
<dbReference type="CDD" id="cd00190">
    <property type="entry name" value="Tryp_SPc"/>
    <property type="match status" value="1"/>
</dbReference>
<evidence type="ECO:0000256" key="1">
    <source>
        <dbReference type="ARBA" id="ARBA00009228"/>
    </source>
</evidence>
<evidence type="ECO:0000313" key="10">
    <source>
        <dbReference type="Proteomes" id="UP000694421"/>
    </source>
</evidence>
<dbReference type="PROSITE" id="PS50240">
    <property type="entry name" value="TRYPSIN_DOM"/>
    <property type="match status" value="1"/>
</dbReference>
<dbReference type="GO" id="GO:0004252">
    <property type="term" value="F:serine-type endopeptidase activity"/>
    <property type="evidence" value="ECO:0007669"/>
    <property type="project" value="InterPro"/>
</dbReference>
<evidence type="ECO:0000256" key="3">
    <source>
        <dbReference type="ARBA" id="ARBA00022729"/>
    </source>
</evidence>
<protein>
    <recommendedName>
        <fullName evidence="8">Peptidase S1 domain-containing protein</fullName>
    </recommendedName>
</protein>
<name>A0A8D0E011_SALMN</name>
<dbReference type="AlphaFoldDB" id="A0A8D0E011"/>
<evidence type="ECO:0000313" key="9">
    <source>
        <dbReference type="Ensembl" id="ENSSMRP00000024405.1"/>
    </source>
</evidence>
<dbReference type="PROSITE" id="PS00135">
    <property type="entry name" value="TRYPSIN_SER"/>
    <property type="match status" value="1"/>
</dbReference>
<reference evidence="9" key="1">
    <citation type="submission" date="2025-08" db="UniProtKB">
        <authorList>
            <consortium name="Ensembl"/>
        </authorList>
    </citation>
    <scope>IDENTIFICATION</scope>
</reference>
<dbReference type="PROSITE" id="PS00134">
    <property type="entry name" value="TRYPSIN_HIS"/>
    <property type="match status" value="1"/>
</dbReference>
<evidence type="ECO:0000256" key="2">
    <source>
        <dbReference type="ARBA" id="ARBA00022670"/>
    </source>
</evidence>
<organism evidence="9 10">
    <name type="scientific">Salvator merianae</name>
    <name type="common">Argentine black and white tegu</name>
    <name type="synonym">Tupinambis merianae</name>
    <dbReference type="NCBI Taxonomy" id="96440"/>
    <lineage>
        <taxon>Eukaryota</taxon>
        <taxon>Metazoa</taxon>
        <taxon>Chordata</taxon>
        <taxon>Craniata</taxon>
        <taxon>Vertebrata</taxon>
        <taxon>Euteleostomi</taxon>
        <taxon>Lepidosauria</taxon>
        <taxon>Squamata</taxon>
        <taxon>Bifurcata</taxon>
        <taxon>Unidentata</taxon>
        <taxon>Episquamata</taxon>
        <taxon>Laterata</taxon>
        <taxon>Teiioidea</taxon>
        <taxon>Teiidae</taxon>
        <taxon>Salvator</taxon>
    </lineage>
</organism>
<proteinExistence type="inferred from homology"/>
<keyword evidence="10" id="KW-1185">Reference proteome</keyword>
<sequence>MFSCEEGRRDLLLPIHFLLFLTHLQEITHFANAYMLNIIGGKPSRPHSRPYMAVIMCGTSTNEPDCGGTLIEPNWVLTAAHCCGSKNATVILGANSLTKRERSQQRFRVTEQIRYPRFNMKSGNNDLMLLKLDRPAVINKDVKLIKLPKTYADIKPGTSCLVAGWGITENGKKEPSDVLREVKVSIIKRSICNDKEHYNKRYKITENMVCAGSPKGGKDACKGDSGGPLICSGKQKGIVSFGVKSKCGDRQYPGVYTLLTKSHADWIKKMIKADL</sequence>
<dbReference type="FunFam" id="2.40.10.10:FF:000120">
    <property type="entry name" value="Putative serine protease"/>
    <property type="match status" value="1"/>
</dbReference>
<dbReference type="InterPro" id="IPR001314">
    <property type="entry name" value="Peptidase_S1A"/>
</dbReference>
<dbReference type="OMA" id="MAHVESK"/>
<feature type="domain" description="Peptidase S1" evidence="8">
    <location>
        <begin position="38"/>
        <end position="272"/>
    </location>
</feature>
<dbReference type="GO" id="GO:0005576">
    <property type="term" value="C:extracellular region"/>
    <property type="evidence" value="ECO:0007669"/>
    <property type="project" value="UniProtKB-ARBA"/>
</dbReference>
<dbReference type="SMART" id="SM00020">
    <property type="entry name" value="Tryp_SPc"/>
    <property type="match status" value="1"/>
</dbReference>
<keyword evidence="2 7" id="KW-0645">Protease</keyword>
<dbReference type="PANTHER" id="PTHR24271">
    <property type="entry name" value="KALLIKREIN-RELATED"/>
    <property type="match status" value="1"/>
</dbReference>
<dbReference type="Proteomes" id="UP000694421">
    <property type="component" value="Unplaced"/>
</dbReference>
<accession>A0A8D0E011</accession>
<dbReference type="InterPro" id="IPR009003">
    <property type="entry name" value="Peptidase_S1_PA"/>
</dbReference>
<dbReference type="GeneTree" id="ENSGT00940000159928"/>
<keyword evidence="6" id="KW-1015">Disulfide bond</keyword>
<comment type="similarity">
    <text evidence="1">Belongs to the peptidase S1 family. Snake venom subfamily.</text>
</comment>
<reference evidence="9" key="2">
    <citation type="submission" date="2025-09" db="UniProtKB">
        <authorList>
            <consortium name="Ensembl"/>
        </authorList>
    </citation>
    <scope>IDENTIFICATION</scope>
</reference>
<dbReference type="InterPro" id="IPR001254">
    <property type="entry name" value="Trypsin_dom"/>
</dbReference>
<keyword evidence="3" id="KW-0732">Signal</keyword>
<dbReference type="Gene3D" id="2.40.10.10">
    <property type="entry name" value="Trypsin-like serine proteases"/>
    <property type="match status" value="2"/>
</dbReference>
<evidence type="ECO:0000256" key="6">
    <source>
        <dbReference type="ARBA" id="ARBA00023157"/>
    </source>
</evidence>
<evidence type="ECO:0000256" key="5">
    <source>
        <dbReference type="ARBA" id="ARBA00022825"/>
    </source>
</evidence>
<dbReference type="Ensembl" id="ENSSMRT00000028598.1">
    <property type="protein sequence ID" value="ENSSMRP00000024405.1"/>
    <property type="gene ID" value="ENSSMRG00000018928.1"/>
</dbReference>
<dbReference type="GO" id="GO:0035821">
    <property type="term" value="P:modulation of process of another organism"/>
    <property type="evidence" value="ECO:0007669"/>
    <property type="project" value="UniProtKB-ARBA"/>
</dbReference>
<keyword evidence="5 7" id="KW-0720">Serine protease</keyword>
<dbReference type="Pfam" id="PF00089">
    <property type="entry name" value="Trypsin"/>
    <property type="match status" value="1"/>
</dbReference>
<dbReference type="SUPFAM" id="SSF50494">
    <property type="entry name" value="Trypsin-like serine proteases"/>
    <property type="match status" value="1"/>
</dbReference>
<dbReference type="GO" id="GO:0006508">
    <property type="term" value="P:proteolysis"/>
    <property type="evidence" value="ECO:0007669"/>
    <property type="project" value="UniProtKB-KW"/>
</dbReference>
<dbReference type="PRINTS" id="PR00722">
    <property type="entry name" value="CHYMOTRYPSIN"/>
</dbReference>
<dbReference type="InterPro" id="IPR043504">
    <property type="entry name" value="Peptidase_S1_PA_chymotrypsin"/>
</dbReference>
<dbReference type="InterPro" id="IPR018114">
    <property type="entry name" value="TRYPSIN_HIS"/>
</dbReference>
<dbReference type="InterPro" id="IPR033116">
    <property type="entry name" value="TRYPSIN_SER"/>
</dbReference>
<evidence type="ECO:0000256" key="7">
    <source>
        <dbReference type="RuleBase" id="RU363034"/>
    </source>
</evidence>
<evidence type="ECO:0000256" key="4">
    <source>
        <dbReference type="ARBA" id="ARBA00022801"/>
    </source>
</evidence>